<dbReference type="AlphaFoldDB" id="A0AAV8X3X8"/>
<feature type="non-terminal residue" evidence="1">
    <location>
        <position position="1"/>
    </location>
</feature>
<sequence>LCIGLRQLMKYYEGELCSCEMCTAHQWVWVALELPLPGEPAPPNRPTREIIRGLLELGVRFILLNLKRAGNLTLTDDTTLIVPESLKSIIYWNNKRNTNLWRRKFWSYITRFWKNKSVSEFVTVIINILEKFVCMWMSYENECISCVLSPVVQYIVNDILPNNYENRLDIDCACLKGALGNKFGITYNVEEKLERLIYSYYQGNITNELTNKDVNNVKDIFEVVTNSIIEILNKEGVAFDV</sequence>
<organism evidence="1 2">
    <name type="scientific">Rhamnusium bicolor</name>
    <dbReference type="NCBI Taxonomy" id="1586634"/>
    <lineage>
        <taxon>Eukaryota</taxon>
        <taxon>Metazoa</taxon>
        <taxon>Ecdysozoa</taxon>
        <taxon>Arthropoda</taxon>
        <taxon>Hexapoda</taxon>
        <taxon>Insecta</taxon>
        <taxon>Pterygota</taxon>
        <taxon>Neoptera</taxon>
        <taxon>Endopterygota</taxon>
        <taxon>Coleoptera</taxon>
        <taxon>Polyphaga</taxon>
        <taxon>Cucujiformia</taxon>
        <taxon>Chrysomeloidea</taxon>
        <taxon>Cerambycidae</taxon>
        <taxon>Lepturinae</taxon>
        <taxon>Rhagiini</taxon>
        <taxon>Rhamnusium</taxon>
    </lineage>
</organism>
<proteinExistence type="predicted"/>
<dbReference type="Proteomes" id="UP001162156">
    <property type="component" value="Unassembled WGS sequence"/>
</dbReference>
<gene>
    <name evidence="1" type="ORF">NQ314_013865</name>
</gene>
<accession>A0AAV8X3X8</accession>
<reference evidence="1" key="1">
    <citation type="journal article" date="2023" name="Insect Mol. Biol.">
        <title>Genome sequencing provides insights into the evolution of gene families encoding plant cell wall-degrading enzymes in longhorned beetles.</title>
        <authorList>
            <person name="Shin N.R."/>
            <person name="Okamura Y."/>
            <person name="Kirsch R."/>
            <person name="Pauchet Y."/>
        </authorList>
    </citation>
    <scope>NUCLEOTIDE SEQUENCE</scope>
    <source>
        <strain evidence="1">RBIC_L_NR</strain>
    </source>
</reference>
<dbReference type="EMBL" id="JANEYF010003821">
    <property type="protein sequence ID" value="KAJ8933699.1"/>
    <property type="molecule type" value="Genomic_DNA"/>
</dbReference>
<comment type="caution">
    <text evidence="1">The sequence shown here is derived from an EMBL/GenBank/DDBJ whole genome shotgun (WGS) entry which is preliminary data.</text>
</comment>
<name>A0AAV8X3X8_9CUCU</name>
<evidence type="ECO:0000313" key="1">
    <source>
        <dbReference type="EMBL" id="KAJ8933699.1"/>
    </source>
</evidence>
<keyword evidence="2" id="KW-1185">Reference proteome</keyword>
<evidence type="ECO:0000313" key="2">
    <source>
        <dbReference type="Proteomes" id="UP001162156"/>
    </source>
</evidence>
<protein>
    <submittedName>
        <fullName evidence="1">Uncharacterized protein</fullName>
    </submittedName>
</protein>